<feature type="compositionally biased region" description="Polar residues" evidence="1">
    <location>
        <begin position="11"/>
        <end position="26"/>
    </location>
</feature>
<protein>
    <submittedName>
        <fullName evidence="2">Uncharacterized protein</fullName>
    </submittedName>
</protein>
<dbReference type="EMBL" id="CAJNDS010002313">
    <property type="protein sequence ID" value="CAE7425859.1"/>
    <property type="molecule type" value="Genomic_DNA"/>
</dbReference>
<dbReference type="AlphaFoldDB" id="A0A812R8H4"/>
<feature type="region of interest" description="Disordered" evidence="1">
    <location>
        <begin position="1"/>
        <end position="32"/>
    </location>
</feature>
<organism evidence="2 3">
    <name type="scientific">Symbiodinium natans</name>
    <dbReference type="NCBI Taxonomy" id="878477"/>
    <lineage>
        <taxon>Eukaryota</taxon>
        <taxon>Sar</taxon>
        <taxon>Alveolata</taxon>
        <taxon>Dinophyceae</taxon>
        <taxon>Suessiales</taxon>
        <taxon>Symbiodiniaceae</taxon>
        <taxon>Symbiodinium</taxon>
    </lineage>
</organism>
<keyword evidence="3" id="KW-1185">Reference proteome</keyword>
<evidence type="ECO:0000256" key="1">
    <source>
        <dbReference type="SAM" id="MobiDB-lite"/>
    </source>
</evidence>
<evidence type="ECO:0000313" key="2">
    <source>
        <dbReference type="EMBL" id="CAE7425859.1"/>
    </source>
</evidence>
<accession>A0A812R8H4</accession>
<proteinExistence type="predicted"/>
<feature type="compositionally biased region" description="Acidic residues" evidence="1">
    <location>
        <begin position="142"/>
        <end position="153"/>
    </location>
</feature>
<dbReference type="Proteomes" id="UP000604046">
    <property type="component" value="Unassembled WGS sequence"/>
</dbReference>
<feature type="region of interest" description="Disordered" evidence="1">
    <location>
        <begin position="58"/>
        <end position="153"/>
    </location>
</feature>
<evidence type="ECO:0000313" key="3">
    <source>
        <dbReference type="Proteomes" id="UP000604046"/>
    </source>
</evidence>
<sequence length="153" mass="16281">MQDRPTRSKTGKPQTPQHRPPNSYTNAIAKEGDTLLSMLRGPQRTQSVAAGYAVAPDANPALHRGLPPPLLQELRLRGVPEASAAASSSAQEAKEAANASDASKPTEKAPEQEGVNTESDEGKEEKEAKDTEEQAVSRAVEVDQDQEGDLVAE</sequence>
<comment type="caution">
    <text evidence="2">The sequence shown here is derived from an EMBL/GenBank/DDBJ whole genome shotgun (WGS) entry which is preliminary data.</text>
</comment>
<gene>
    <name evidence="2" type="ORF">SNAT2548_LOCUS23171</name>
</gene>
<name>A0A812R8H4_9DINO</name>
<reference evidence="2" key="1">
    <citation type="submission" date="2021-02" db="EMBL/GenBank/DDBJ databases">
        <authorList>
            <person name="Dougan E. K."/>
            <person name="Rhodes N."/>
            <person name="Thang M."/>
            <person name="Chan C."/>
        </authorList>
    </citation>
    <scope>NUCLEOTIDE SEQUENCE</scope>
</reference>
<feature type="compositionally biased region" description="Low complexity" evidence="1">
    <location>
        <begin position="81"/>
        <end position="103"/>
    </location>
</feature>
<feature type="compositionally biased region" description="Basic and acidic residues" evidence="1">
    <location>
        <begin position="123"/>
        <end position="132"/>
    </location>
</feature>